<dbReference type="Proteomes" id="UP000239494">
    <property type="component" value="Unassembled WGS sequence"/>
</dbReference>
<dbReference type="InterPro" id="IPR036188">
    <property type="entry name" value="FAD/NAD-bd_sf"/>
</dbReference>
<keyword evidence="1" id="KW-0560">Oxidoreductase</keyword>
<gene>
    <name evidence="3" type="ORF">CLV43_10796</name>
</gene>
<comment type="caution">
    <text evidence="3">The sequence shown here is derived from an EMBL/GenBank/DDBJ whole genome shotgun (WGS) entry which is preliminary data.</text>
</comment>
<dbReference type="Gene3D" id="3.30.9.10">
    <property type="entry name" value="D-Amino Acid Oxidase, subunit A, domain 2"/>
    <property type="match status" value="1"/>
</dbReference>
<dbReference type="SUPFAM" id="SSF54373">
    <property type="entry name" value="FAD-linked reductases, C-terminal domain"/>
    <property type="match status" value="1"/>
</dbReference>
<dbReference type="Gene3D" id="3.50.50.60">
    <property type="entry name" value="FAD/NAD(P)-binding domain"/>
    <property type="match status" value="1"/>
</dbReference>
<keyword evidence="4" id="KW-1185">Reference proteome</keyword>
<dbReference type="PANTHER" id="PTHR43476:SF5">
    <property type="entry name" value="FAD-DEPENDENT MONOOXYGENASE"/>
    <property type="match status" value="1"/>
</dbReference>
<reference evidence="3 4" key="1">
    <citation type="submission" date="2018-03" db="EMBL/GenBank/DDBJ databases">
        <title>Genomic Encyclopedia of Archaeal and Bacterial Type Strains, Phase II (KMG-II): from individual species to whole genera.</title>
        <authorList>
            <person name="Goeker M."/>
        </authorList>
    </citation>
    <scope>NUCLEOTIDE SEQUENCE [LARGE SCALE GENOMIC DNA]</scope>
    <source>
        <strain evidence="3 4">DSM 44720</strain>
    </source>
</reference>
<dbReference type="RefSeq" id="WP_245886885.1">
    <property type="nucleotide sequence ID" value="NZ_PVTF01000007.1"/>
</dbReference>
<dbReference type="SUPFAM" id="SSF51905">
    <property type="entry name" value="FAD/NAD(P)-binding domain"/>
    <property type="match status" value="1"/>
</dbReference>
<dbReference type="AlphaFoldDB" id="A0A2T0T1K8"/>
<evidence type="ECO:0000259" key="2">
    <source>
        <dbReference type="Pfam" id="PF01494"/>
    </source>
</evidence>
<keyword evidence="3" id="KW-0503">Monooxygenase</keyword>
<dbReference type="PANTHER" id="PTHR43476">
    <property type="entry name" value="3-(3-HYDROXY-PHENYL)PROPIONATE/3-HYDROXYCINNAMIC ACID HYDROXYLASE"/>
    <property type="match status" value="1"/>
</dbReference>
<dbReference type="InterPro" id="IPR002938">
    <property type="entry name" value="FAD-bd"/>
</dbReference>
<name>A0A2T0T1K8_9PSEU</name>
<dbReference type="EMBL" id="PVTF01000007">
    <property type="protein sequence ID" value="PRY39513.1"/>
    <property type="molecule type" value="Genomic_DNA"/>
</dbReference>
<dbReference type="InterPro" id="IPR050631">
    <property type="entry name" value="PheA/TfdB_FAD_monoxygenase"/>
</dbReference>
<accession>A0A2T0T1K8</accession>
<protein>
    <submittedName>
        <fullName evidence="3">p-hydroxybenzoate 3-monooxygenase</fullName>
    </submittedName>
</protein>
<dbReference type="GO" id="GO:0004497">
    <property type="term" value="F:monooxygenase activity"/>
    <property type="evidence" value="ECO:0007669"/>
    <property type="project" value="UniProtKB-KW"/>
</dbReference>
<dbReference type="NCBIfam" id="NF006091">
    <property type="entry name" value="PRK08243.1"/>
    <property type="match status" value="1"/>
</dbReference>
<evidence type="ECO:0000313" key="4">
    <source>
        <dbReference type="Proteomes" id="UP000239494"/>
    </source>
</evidence>
<dbReference type="PRINTS" id="PR00420">
    <property type="entry name" value="RNGMNOXGNASE"/>
</dbReference>
<evidence type="ECO:0000256" key="1">
    <source>
        <dbReference type="ARBA" id="ARBA00023002"/>
    </source>
</evidence>
<feature type="domain" description="FAD-binding" evidence="2">
    <location>
        <begin position="24"/>
        <end position="360"/>
    </location>
</feature>
<dbReference type="GO" id="GO:0071949">
    <property type="term" value="F:FAD binding"/>
    <property type="evidence" value="ECO:0007669"/>
    <property type="project" value="InterPro"/>
</dbReference>
<organism evidence="3 4">
    <name type="scientific">Umezawaea tangerina</name>
    <dbReference type="NCBI Taxonomy" id="84725"/>
    <lineage>
        <taxon>Bacteria</taxon>
        <taxon>Bacillati</taxon>
        <taxon>Actinomycetota</taxon>
        <taxon>Actinomycetes</taxon>
        <taxon>Pseudonocardiales</taxon>
        <taxon>Pseudonocardiaceae</taxon>
        <taxon>Umezawaea</taxon>
    </lineage>
</organism>
<dbReference type="Pfam" id="PF01494">
    <property type="entry name" value="FAD_binding_3"/>
    <property type="match status" value="1"/>
</dbReference>
<sequence length="409" mass="44390">MLPHRDPPQWRAGAEKGPEGVVDDTPVLIVGAGPAGLVLGNLLLAAGIRTVVVERSGREQVQARARAGFLGPHSARVLAGNGLGAGMLHKGRSHGVCAFRAGNGEFELDYSRLGRGEAHTVYPQQDLVTDLVAEYLDRGGDLRFGVTVTDVDPRTGAVGYRDADGTGRVTGRFVAGCDGGNGATRRAMPESVTRHRQDHGVAWLAVLAEAPQSMAAVTYAIHDDGFAGHMARGPEVTRYYLQVPPDDDPRAWTDDRIWAALETRMRTGEFGPLRRGPITERRIVHLRSEVVDPIQHERLFLVGDAASLISPSAAKGANLAIMEAELLARALADALVRDDHGALAEYSRTCLPRIWRAQEFSRWMIELLHGPAAASADADFQRALRHARLDSLRESHAHQNFFAEHYVGI</sequence>
<evidence type="ECO:0000313" key="3">
    <source>
        <dbReference type="EMBL" id="PRY39513.1"/>
    </source>
</evidence>
<proteinExistence type="predicted"/>